<proteinExistence type="predicted"/>
<keyword evidence="1" id="KW-0175">Coiled coil</keyword>
<sequence length="576" mass="63215">MASPFSVDGGTPNDALGDVVQSPQPSADIASTVGGLGLDGTEAGGRTRQQQQQQQQQSESRGGTPSSNTTATDAGSNATKKRKTGPGSRGVANLTPEQLAKKRANDREAQRAIRERQRLRTEHYEREIRELKSQQPYLELQAALRQKEAVEAELADVKRCLSAIMAMIQPILARPVESPGQPHPPAHLASAPPTHNTTGSTPVSAASPASVGTHGRWQSSLSPVMPSIGMDGPPLASPHTALMFNQQRHDLIHGLDLGSDRLGLEFLLDQNQKIARIQNGINGAQDSPQYRHVPMKHDWTGISMMSTFPAPPQTQQPTQSPIYTPTSLPAASIPPSSVPFTSLPTGVAGGGPETIPISAILPKNSRPTCPLDSLLLDFLSERRQRAAEGLSPTEILGPRYPSVSSLLNPSVSVYSHPLSKVFTDILARFPDLSALPERVAVLYLMFLLMRWQVSPTHENYLRLPDWFRPVPVQTNKEHPAWIDHIPFPRMREKLVSDYEPGDFPFDNFFIPFTSTLCVNWPYEDVDVLLASPAGDELMINPVFERHLRRLESWTLGPAFERAFPGLVGCYRLKREN</sequence>
<evidence type="ECO:0000256" key="1">
    <source>
        <dbReference type="SAM" id="Coils"/>
    </source>
</evidence>
<reference evidence="3 4" key="1">
    <citation type="submission" date="2024-09" db="EMBL/GenBank/DDBJ databases">
        <title>Itraconazole resistance in Madurella fahalii resulting from another homologue of gene encoding cytochrome P450 14-alpha sterol demethylase (CYP51).</title>
        <authorList>
            <person name="Yoshioka I."/>
            <person name="Fahal A.H."/>
            <person name="Kaneko S."/>
            <person name="Yaguchi T."/>
        </authorList>
    </citation>
    <scope>NUCLEOTIDE SEQUENCE [LARGE SCALE GENOMIC DNA]</scope>
    <source>
        <strain evidence="3 4">IFM 68171</strain>
    </source>
</reference>
<feature type="region of interest" description="Disordered" evidence="2">
    <location>
        <begin position="175"/>
        <end position="220"/>
    </location>
</feature>
<dbReference type="RefSeq" id="XP_070914734.1">
    <property type="nucleotide sequence ID" value="XM_071058633.1"/>
</dbReference>
<dbReference type="PANTHER" id="PTHR37012:SF2">
    <property type="entry name" value="BZIP DOMAIN-CONTAINING PROTEIN-RELATED"/>
    <property type="match status" value="1"/>
</dbReference>
<keyword evidence="4" id="KW-1185">Reference proteome</keyword>
<dbReference type="GeneID" id="98173956"/>
<dbReference type="InterPro" id="IPR021833">
    <property type="entry name" value="DUF3425"/>
</dbReference>
<feature type="coiled-coil region" evidence="1">
    <location>
        <begin position="102"/>
        <end position="160"/>
    </location>
</feature>
<organism evidence="3 4">
    <name type="scientific">Madurella fahalii</name>
    <dbReference type="NCBI Taxonomy" id="1157608"/>
    <lineage>
        <taxon>Eukaryota</taxon>
        <taxon>Fungi</taxon>
        <taxon>Dikarya</taxon>
        <taxon>Ascomycota</taxon>
        <taxon>Pezizomycotina</taxon>
        <taxon>Sordariomycetes</taxon>
        <taxon>Sordariomycetidae</taxon>
        <taxon>Sordariales</taxon>
        <taxon>Sordariales incertae sedis</taxon>
        <taxon>Madurella</taxon>
    </lineage>
</organism>
<evidence type="ECO:0008006" key="5">
    <source>
        <dbReference type="Google" id="ProtNLM"/>
    </source>
</evidence>
<name>A0ABQ0G5G6_9PEZI</name>
<dbReference type="PANTHER" id="PTHR37012">
    <property type="entry name" value="B-ZIP TRANSCRIPTION FACTOR (EUROFUNG)-RELATED"/>
    <property type="match status" value="1"/>
</dbReference>
<feature type="compositionally biased region" description="Low complexity" evidence="2">
    <location>
        <begin position="186"/>
        <end position="213"/>
    </location>
</feature>
<comment type="caution">
    <text evidence="3">The sequence shown here is derived from an EMBL/GenBank/DDBJ whole genome shotgun (WGS) entry which is preliminary data.</text>
</comment>
<dbReference type="CDD" id="cd14688">
    <property type="entry name" value="bZIP_YAP"/>
    <property type="match status" value="1"/>
</dbReference>
<evidence type="ECO:0000256" key="2">
    <source>
        <dbReference type="SAM" id="MobiDB-lite"/>
    </source>
</evidence>
<accession>A0ABQ0G5G6</accession>
<feature type="compositionally biased region" description="Polar residues" evidence="2">
    <location>
        <begin position="58"/>
        <end position="78"/>
    </location>
</feature>
<gene>
    <name evidence="3" type="ORF">MFIFM68171_03212</name>
</gene>
<evidence type="ECO:0000313" key="3">
    <source>
        <dbReference type="EMBL" id="GAB1313002.1"/>
    </source>
</evidence>
<feature type="region of interest" description="Disordered" evidence="2">
    <location>
        <begin position="1"/>
        <end position="93"/>
    </location>
</feature>
<dbReference type="Pfam" id="PF11905">
    <property type="entry name" value="DUF3425"/>
    <property type="match status" value="1"/>
</dbReference>
<protein>
    <recommendedName>
        <fullName evidence="5">BZIP transcription factor</fullName>
    </recommendedName>
</protein>
<evidence type="ECO:0000313" key="4">
    <source>
        <dbReference type="Proteomes" id="UP001628179"/>
    </source>
</evidence>
<dbReference type="Proteomes" id="UP001628179">
    <property type="component" value="Unassembled WGS sequence"/>
</dbReference>
<dbReference type="EMBL" id="BAAFSV010000002">
    <property type="protein sequence ID" value="GAB1313002.1"/>
    <property type="molecule type" value="Genomic_DNA"/>
</dbReference>